<comment type="catalytic activity">
    <reaction evidence="14">
        <text>glutathione(out) + ATP + H2O = glutathione(in) + ADP + phosphate + H(+)</text>
        <dbReference type="Rhea" id="RHEA:29791"/>
        <dbReference type="ChEBI" id="CHEBI:15377"/>
        <dbReference type="ChEBI" id="CHEBI:15378"/>
        <dbReference type="ChEBI" id="CHEBI:30616"/>
        <dbReference type="ChEBI" id="CHEBI:43474"/>
        <dbReference type="ChEBI" id="CHEBI:57925"/>
        <dbReference type="ChEBI" id="CHEBI:456216"/>
        <dbReference type="EC" id="7.4.2.10"/>
    </reaction>
</comment>
<evidence type="ECO:0000256" key="9">
    <source>
        <dbReference type="ARBA" id="ARBA00023136"/>
    </source>
</evidence>
<evidence type="ECO:0000256" key="6">
    <source>
        <dbReference type="ARBA" id="ARBA00022741"/>
    </source>
</evidence>
<dbReference type="InterPro" id="IPR027417">
    <property type="entry name" value="P-loop_NTPase"/>
</dbReference>
<keyword evidence="4" id="KW-1003">Cell membrane</keyword>
<feature type="domain" description="ABC transporter" evidence="15">
    <location>
        <begin position="21"/>
        <end position="259"/>
    </location>
</feature>
<dbReference type="PANTHER" id="PTHR43776:SF15">
    <property type="entry name" value="GLUTATHIONE IMPORT ATP-BINDING PROTEIN GSIA"/>
    <property type="match status" value="1"/>
</dbReference>
<evidence type="ECO:0000256" key="5">
    <source>
        <dbReference type="ARBA" id="ARBA00022519"/>
    </source>
</evidence>
<dbReference type="SMART" id="SM00382">
    <property type="entry name" value="AAA"/>
    <property type="match status" value="1"/>
</dbReference>
<dbReference type="InterPro" id="IPR003593">
    <property type="entry name" value="AAA+_ATPase"/>
</dbReference>
<dbReference type="InterPro" id="IPR050319">
    <property type="entry name" value="ABC_transp_ATP-bind"/>
</dbReference>
<dbReference type="CDD" id="cd03257">
    <property type="entry name" value="ABC_NikE_OppD_transporters"/>
    <property type="match status" value="1"/>
</dbReference>
<dbReference type="RefSeq" id="WP_219996444.1">
    <property type="nucleotide sequence ID" value="NZ_BAAAOR010000007.1"/>
</dbReference>
<evidence type="ECO:0000256" key="3">
    <source>
        <dbReference type="ARBA" id="ARBA00022448"/>
    </source>
</evidence>
<keyword evidence="7 16" id="KW-0067">ATP-binding</keyword>
<evidence type="ECO:0000256" key="7">
    <source>
        <dbReference type="ARBA" id="ARBA00022840"/>
    </source>
</evidence>
<dbReference type="InterPro" id="IPR017871">
    <property type="entry name" value="ABC_transporter-like_CS"/>
</dbReference>
<dbReference type="GO" id="GO:0005524">
    <property type="term" value="F:ATP binding"/>
    <property type="evidence" value="ECO:0007669"/>
    <property type="project" value="UniProtKB-KW"/>
</dbReference>
<sequence length="271" mass="29278">MNTETLTAQEAGPVPDTAPLMRAEGLVKAFGSLRAVDDVSFDVARGEILGIVGESGSGKSTTGKMCLGLMKPDEGRVEFDGTDLATQSRAQMRRLRARLQVVPQNPQTSLNPRLTIAGSMEFNMRAHDIEAQRRKKLTVELLERVGLTAAHARRYPHEMSGGQLQRVAIARALATSPDLVVCDEAVSALDKSVQAQVLNLIADLQKDLGVAFVFISHDLAVIEHICDNVVVMYHGKLVEHGSAEQIWSAPSHEYTASLLAAIPGKSLFKTA</sequence>
<keyword evidence="3" id="KW-0813">Transport</keyword>
<accession>A0ABN1ZYR3</accession>
<comment type="caution">
    <text evidence="16">The sequence shown here is derived from an EMBL/GenBank/DDBJ whole genome shotgun (WGS) entry which is preliminary data.</text>
</comment>
<dbReference type="EC" id="7.4.2.10" evidence="12"/>
<proteinExistence type="inferred from homology"/>
<keyword evidence="5" id="KW-0997">Cell inner membrane</keyword>
<organism evidence="16 17">
    <name type="scientific">Nocardioides humi</name>
    <dbReference type="NCBI Taxonomy" id="449461"/>
    <lineage>
        <taxon>Bacteria</taxon>
        <taxon>Bacillati</taxon>
        <taxon>Actinomycetota</taxon>
        <taxon>Actinomycetes</taxon>
        <taxon>Propionibacteriales</taxon>
        <taxon>Nocardioidaceae</taxon>
        <taxon>Nocardioides</taxon>
    </lineage>
</organism>
<name>A0ABN1ZYR3_9ACTN</name>
<keyword evidence="6" id="KW-0547">Nucleotide-binding</keyword>
<evidence type="ECO:0000256" key="8">
    <source>
        <dbReference type="ARBA" id="ARBA00022967"/>
    </source>
</evidence>
<evidence type="ECO:0000256" key="10">
    <source>
        <dbReference type="ARBA" id="ARBA00037530"/>
    </source>
</evidence>
<evidence type="ECO:0000256" key="12">
    <source>
        <dbReference type="ARBA" id="ARBA00039050"/>
    </source>
</evidence>
<dbReference type="Proteomes" id="UP001500842">
    <property type="component" value="Unassembled WGS sequence"/>
</dbReference>
<dbReference type="SUPFAM" id="SSF52540">
    <property type="entry name" value="P-loop containing nucleoside triphosphate hydrolases"/>
    <property type="match status" value="1"/>
</dbReference>
<evidence type="ECO:0000256" key="1">
    <source>
        <dbReference type="ARBA" id="ARBA00004533"/>
    </source>
</evidence>
<keyword evidence="8" id="KW-1278">Translocase</keyword>
<reference evidence="16 17" key="1">
    <citation type="journal article" date="2019" name="Int. J. Syst. Evol. Microbiol.">
        <title>The Global Catalogue of Microorganisms (GCM) 10K type strain sequencing project: providing services to taxonomists for standard genome sequencing and annotation.</title>
        <authorList>
            <consortium name="The Broad Institute Genomics Platform"/>
            <consortium name="The Broad Institute Genome Sequencing Center for Infectious Disease"/>
            <person name="Wu L."/>
            <person name="Ma J."/>
        </authorList>
    </citation>
    <scope>NUCLEOTIDE SEQUENCE [LARGE SCALE GENOMIC DNA]</scope>
    <source>
        <strain evidence="16 17">JCM 14942</strain>
    </source>
</reference>
<dbReference type="PROSITE" id="PS50893">
    <property type="entry name" value="ABC_TRANSPORTER_2"/>
    <property type="match status" value="1"/>
</dbReference>
<evidence type="ECO:0000256" key="4">
    <source>
        <dbReference type="ARBA" id="ARBA00022475"/>
    </source>
</evidence>
<comment type="similarity">
    <text evidence="11">Belongs to the ABC transporter superfamily. Glutathione importer (TC 3.A.1.5.11) family.</text>
</comment>
<comment type="subunit">
    <text evidence="2">The complex is composed of two ATP-binding proteins (GsiA), two transmembrane proteins (GsiC and GsiD) and a solute-binding protein (GsiB).</text>
</comment>
<dbReference type="InterPro" id="IPR003439">
    <property type="entry name" value="ABC_transporter-like_ATP-bd"/>
</dbReference>
<dbReference type="EMBL" id="BAAAOR010000007">
    <property type="protein sequence ID" value="GAA1507640.1"/>
    <property type="molecule type" value="Genomic_DNA"/>
</dbReference>
<dbReference type="Gene3D" id="3.40.50.300">
    <property type="entry name" value="P-loop containing nucleotide triphosphate hydrolases"/>
    <property type="match status" value="1"/>
</dbReference>
<evidence type="ECO:0000313" key="17">
    <source>
        <dbReference type="Proteomes" id="UP001500842"/>
    </source>
</evidence>
<evidence type="ECO:0000256" key="11">
    <source>
        <dbReference type="ARBA" id="ARBA00038416"/>
    </source>
</evidence>
<evidence type="ECO:0000256" key="2">
    <source>
        <dbReference type="ARBA" id="ARBA00011469"/>
    </source>
</evidence>
<dbReference type="Pfam" id="PF00005">
    <property type="entry name" value="ABC_tran"/>
    <property type="match status" value="1"/>
</dbReference>
<evidence type="ECO:0000259" key="15">
    <source>
        <dbReference type="PROSITE" id="PS50893"/>
    </source>
</evidence>
<keyword evidence="9" id="KW-0472">Membrane</keyword>
<gene>
    <name evidence="16" type="ORF">GCM10009788_09570</name>
</gene>
<comment type="function">
    <text evidence="10">Part of the ABC transporter complex GsiABCD involved in glutathione import. Responsible for energy coupling to the transport system.</text>
</comment>
<evidence type="ECO:0000313" key="16">
    <source>
        <dbReference type="EMBL" id="GAA1507640.1"/>
    </source>
</evidence>
<dbReference type="PROSITE" id="PS00211">
    <property type="entry name" value="ABC_TRANSPORTER_1"/>
    <property type="match status" value="1"/>
</dbReference>
<dbReference type="PANTHER" id="PTHR43776">
    <property type="entry name" value="TRANSPORT ATP-BINDING PROTEIN"/>
    <property type="match status" value="1"/>
</dbReference>
<evidence type="ECO:0000256" key="14">
    <source>
        <dbReference type="ARBA" id="ARBA00047640"/>
    </source>
</evidence>
<evidence type="ECO:0000256" key="13">
    <source>
        <dbReference type="ARBA" id="ARBA00041187"/>
    </source>
</evidence>
<keyword evidence="17" id="KW-1185">Reference proteome</keyword>
<protein>
    <recommendedName>
        <fullName evidence="13">Glutathione import ATP-binding protein GsiA</fullName>
        <ecNumber evidence="12">7.4.2.10</ecNumber>
    </recommendedName>
</protein>
<comment type="subcellular location">
    <subcellularLocation>
        <location evidence="1">Cell inner membrane</location>
    </subcellularLocation>
</comment>